<proteinExistence type="predicted"/>
<feature type="compositionally biased region" description="Polar residues" evidence="6">
    <location>
        <begin position="254"/>
        <end position="268"/>
    </location>
</feature>
<evidence type="ECO:0000313" key="11">
    <source>
        <dbReference type="RefSeq" id="XP_020821445.1"/>
    </source>
</evidence>
<evidence type="ECO:0000259" key="7">
    <source>
        <dbReference type="PROSITE" id="PS50171"/>
    </source>
</evidence>
<dbReference type="PANTHER" id="PTHR15491">
    <property type="match status" value="1"/>
</dbReference>
<keyword evidence="4" id="KW-0862">Zinc</keyword>
<feature type="region of interest" description="Disordered" evidence="6">
    <location>
        <begin position="402"/>
        <end position="429"/>
    </location>
</feature>
<dbReference type="Pfam" id="PF12171">
    <property type="entry name" value="zf-C2H2_jaz"/>
    <property type="match status" value="1"/>
</dbReference>
<dbReference type="SMART" id="SM00451">
    <property type="entry name" value="ZnF_U1"/>
    <property type="match status" value="3"/>
</dbReference>
<dbReference type="Pfam" id="PF23330">
    <property type="entry name" value="zf-C2H2_14"/>
    <property type="match status" value="1"/>
</dbReference>
<dbReference type="GO" id="GO:0005634">
    <property type="term" value="C:nucleus"/>
    <property type="evidence" value="ECO:0007669"/>
    <property type="project" value="UniProtKB-SubCell"/>
</dbReference>
<dbReference type="GO" id="GO:0008270">
    <property type="term" value="F:zinc ion binding"/>
    <property type="evidence" value="ECO:0007669"/>
    <property type="project" value="UniProtKB-KW"/>
</dbReference>
<feature type="compositionally biased region" description="Acidic residues" evidence="6">
    <location>
        <begin position="443"/>
        <end position="466"/>
    </location>
</feature>
<keyword evidence="2" id="KW-0479">Metal-binding</keyword>
<keyword evidence="8" id="KW-1185">Reference proteome</keyword>
<dbReference type="InterPro" id="IPR056345">
    <property type="entry name" value="Znf-C2H2_CIZ1"/>
</dbReference>
<evidence type="ECO:0000256" key="2">
    <source>
        <dbReference type="ARBA" id="ARBA00022723"/>
    </source>
</evidence>
<dbReference type="AlphaFoldDB" id="A0A6P5IS70"/>
<feature type="domain" description="Matrin-type" evidence="7">
    <location>
        <begin position="505"/>
        <end position="536"/>
    </location>
</feature>
<dbReference type="InterPro" id="IPR003604">
    <property type="entry name" value="Matrin/U1-like-C_Znf_C2H2"/>
</dbReference>
<dbReference type="PANTHER" id="PTHR15491:SF9">
    <property type="entry name" value="CIP1-INTERACTING ZINC FINGER PROTEIN"/>
    <property type="match status" value="1"/>
</dbReference>
<dbReference type="InterPro" id="IPR036236">
    <property type="entry name" value="Znf_C2H2_sf"/>
</dbReference>
<dbReference type="InterPro" id="IPR022755">
    <property type="entry name" value="Znf_C2H2_jaz"/>
</dbReference>
<dbReference type="InterPro" id="IPR026811">
    <property type="entry name" value="CIZ1"/>
</dbReference>
<comment type="subcellular location">
    <subcellularLocation>
        <location evidence="1">Nucleus</location>
    </subcellularLocation>
</comment>
<dbReference type="PROSITE" id="PS00028">
    <property type="entry name" value="ZINC_FINGER_C2H2_1"/>
    <property type="match status" value="1"/>
</dbReference>
<feature type="compositionally biased region" description="Basic and acidic residues" evidence="6">
    <location>
        <begin position="402"/>
        <end position="424"/>
    </location>
</feature>
<dbReference type="RefSeq" id="XP_020821443.1">
    <property type="nucleotide sequence ID" value="XM_020965784.1"/>
</dbReference>
<evidence type="ECO:0000313" key="9">
    <source>
        <dbReference type="RefSeq" id="XP_020821443.1"/>
    </source>
</evidence>
<evidence type="ECO:0000313" key="10">
    <source>
        <dbReference type="RefSeq" id="XP_020821444.1"/>
    </source>
</evidence>
<dbReference type="RefSeq" id="XP_020821445.1">
    <property type="nucleotide sequence ID" value="XM_020965786.1"/>
</dbReference>
<dbReference type="SUPFAM" id="SSF57667">
    <property type="entry name" value="beta-beta-alpha zinc fingers"/>
    <property type="match status" value="2"/>
</dbReference>
<keyword evidence="5" id="KW-0539">Nucleus</keyword>
<protein>
    <submittedName>
        <fullName evidence="9 10">Cip1-interacting zinc finger protein isoform X1</fullName>
    </submittedName>
</protein>
<evidence type="ECO:0000313" key="8">
    <source>
        <dbReference type="Proteomes" id="UP000515140"/>
    </source>
</evidence>
<evidence type="ECO:0000256" key="4">
    <source>
        <dbReference type="ARBA" id="ARBA00022833"/>
    </source>
</evidence>
<evidence type="ECO:0000256" key="5">
    <source>
        <dbReference type="ARBA" id="ARBA00023242"/>
    </source>
</evidence>
<dbReference type="GO" id="GO:0003676">
    <property type="term" value="F:nucleic acid binding"/>
    <property type="evidence" value="ECO:0007669"/>
    <property type="project" value="InterPro"/>
</dbReference>
<feature type="region of interest" description="Disordered" evidence="6">
    <location>
        <begin position="116"/>
        <end position="236"/>
    </location>
</feature>
<dbReference type="CTD" id="25792"/>
<dbReference type="GeneID" id="110193774"/>
<reference evidence="9 10" key="1">
    <citation type="submission" date="2025-04" db="UniProtKB">
        <authorList>
            <consortium name="RefSeq"/>
        </authorList>
    </citation>
    <scope>IDENTIFICATION</scope>
    <source>
        <tissue evidence="9 10">Spleen</tissue>
    </source>
</reference>
<evidence type="ECO:0000256" key="3">
    <source>
        <dbReference type="ARBA" id="ARBA00022771"/>
    </source>
</evidence>
<feature type="region of interest" description="Disordered" evidence="6">
    <location>
        <begin position="23"/>
        <end position="47"/>
    </location>
</feature>
<dbReference type="InterPro" id="IPR000690">
    <property type="entry name" value="Matrin/U1-C_Znf_C2H2"/>
</dbReference>
<dbReference type="Gene3D" id="3.30.160.60">
    <property type="entry name" value="Classic Zinc Finger"/>
    <property type="match status" value="2"/>
</dbReference>
<feature type="compositionally biased region" description="Basic and acidic residues" evidence="6">
    <location>
        <begin position="198"/>
        <end position="219"/>
    </location>
</feature>
<evidence type="ECO:0000256" key="1">
    <source>
        <dbReference type="ARBA" id="ARBA00004123"/>
    </source>
</evidence>
<dbReference type="Proteomes" id="UP000515140">
    <property type="component" value="Unplaced"/>
</dbReference>
<name>A0A6P5IS70_PHACI</name>
<feature type="region of interest" description="Disordered" evidence="6">
    <location>
        <begin position="254"/>
        <end position="282"/>
    </location>
</feature>
<organism evidence="8 10">
    <name type="scientific">Phascolarctos cinereus</name>
    <name type="common">Koala</name>
    <dbReference type="NCBI Taxonomy" id="38626"/>
    <lineage>
        <taxon>Eukaryota</taxon>
        <taxon>Metazoa</taxon>
        <taxon>Chordata</taxon>
        <taxon>Craniata</taxon>
        <taxon>Vertebrata</taxon>
        <taxon>Euteleostomi</taxon>
        <taxon>Mammalia</taxon>
        <taxon>Metatheria</taxon>
        <taxon>Diprotodontia</taxon>
        <taxon>Phascolarctidae</taxon>
        <taxon>Phascolarctos</taxon>
    </lineage>
</organism>
<dbReference type="RefSeq" id="XP_020821444.1">
    <property type="nucleotide sequence ID" value="XM_020965785.1"/>
</dbReference>
<gene>
    <name evidence="9 10 11" type="primary">CIZ1</name>
</gene>
<feature type="compositionally biased region" description="Basic and acidic residues" evidence="6">
    <location>
        <begin position="227"/>
        <end position="236"/>
    </location>
</feature>
<feature type="compositionally biased region" description="Basic and acidic residues" evidence="6">
    <location>
        <begin position="129"/>
        <end position="144"/>
    </location>
</feature>
<dbReference type="PROSITE" id="PS50171">
    <property type="entry name" value="ZF_MATRIN"/>
    <property type="match status" value="1"/>
</dbReference>
<dbReference type="SMART" id="SM00355">
    <property type="entry name" value="ZnF_C2H2"/>
    <property type="match status" value="3"/>
</dbReference>
<keyword evidence="3" id="KW-0863">Zinc-finger</keyword>
<accession>A0A6P5IS70</accession>
<sequence length="646" mass="71400">MFSQQHQFQQQLLQIQQLIQQQQQQQQQQHPPPPSAGRGLSPQQQQQQILNLRVTGQASLLNSNPMLQRALLMQHMQAGRFNMTAPGLQHFFPQATRHSLLGPPPVSVSLKPARLGFPGLPFQRQNRGYRKESLKSPDQKKDVELGSSSQTPSEDEKIDVPESPQEEADSQTTLPEDPQTPPDCSDDGSSEPLAKRLKSVEDTTDPKEETGLTTEKDEQAAEIDPPDTSKDWKVPEEPKSLEVMVSSGSSLKVTIQQSSESRAISTTAPKPGPRLADGSTPISGPEPSLKFFCYICKINCFNQQNFQAHMAGLQHQQRLGEIQHMSNACLLSLLPTNREQGVLAERDGEPQSQRWCNTCQTHFLGDLIKHRRTQEHKLAKHSLRPFCTACSRHFKTPRKFVEHMKSPEHKQKAKEARLGEKEPGSPEEAEELITVDAVGCFEEDEDEEDEEEDAEEDEGSEAVGEGEEAKQVGPKEVSADDWKGLEEYCPDKTYGLDFLVPVVGYLCRLCHKFYHSSSGARLAHCKSLMHFENVQRYRAARNPGPVSESKLKHEPLDTLTGEGTGASGSEQQEEPAQPPGAECKSGGPDTHADADNTDGAQTPTEAGGGEKPGSGKQKEGEEVVTAAKGRVPAPEPCRRSTRHKPR</sequence>
<evidence type="ECO:0000256" key="6">
    <source>
        <dbReference type="SAM" id="MobiDB-lite"/>
    </source>
</evidence>
<dbReference type="InterPro" id="IPR013087">
    <property type="entry name" value="Znf_C2H2_type"/>
</dbReference>
<dbReference type="KEGG" id="pcw:110193774"/>
<feature type="region of interest" description="Disordered" evidence="6">
    <location>
        <begin position="443"/>
        <end position="477"/>
    </location>
</feature>
<feature type="region of interest" description="Disordered" evidence="6">
    <location>
        <begin position="541"/>
        <end position="646"/>
    </location>
</feature>